<keyword evidence="2" id="KW-0227">DNA damage</keyword>
<dbReference type="Pfam" id="PF09103">
    <property type="entry name" value="BRCA-2_OB1"/>
    <property type="match status" value="1"/>
</dbReference>
<evidence type="ECO:0000259" key="8">
    <source>
        <dbReference type="Pfam" id="PF09169"/>
    </source>
</evidence>
<dbReference type="FunFam" id="2.40.50.140:FF:000406">
    <property type="entry name" value="Breast and ovarian cancer susceptibility protein 2 truncated variant"/>
    <property type="match status" value="1"/>
</dbReference>
<evidence type="ECO:0000256" key="4">
    <source>
        <dbReference type="ARBA" id="ARBA00023172"/>
    </source>
</evidence>
<name>E7A288_SPORE</name>
<dbReference type="InterPro" id="IPR015252">
    <property type="entry name" value="BRCA2_hlx"/>
</dbReference>
<dbReference type="InterPro" id="IPR002093">
    <property type="entry name" value="BRCA2_repeat"/>
</dbReference>
<dbReference type="InterPro" id="IPR015187">
    <property type="entry name" value="BRCA2_OB_1"/>
</dbReference>
<dbReference type="GO" id="GO:0003677">
    <property type="term" value="F:DNA binding"/>
    <property type="evidence" value="ECO:0007669"/>
    <property type="project" value="UniProtKB-KW"/>
</dbReference>
<feature type="compositionally biased region" description="Polar residues" evidence="6">
    <location>
        <begin position="45"/>
        <end position="63"/>
    </location>
</feature>
<organism evidence="9 10">
    <name type="scientific">Sporisorium reilianum (strain SRZ2)</name>
    <name type="common">Maize head smut fungus</name>
    <dbReference type="NCBI Taxonomy" id="999809"/>
    <lineage>
        <taxon>Eukaryota</taxon>
        <taxon>Fungi</taxon>
        <taxon>Dikarya</taxon>
        <taxon>Basidiomycota</taxon>
        <taxon>Ustilaginomycotina</taxon>
        <taxon>Ustilaginomycetes</taxon>
        <taxon>Ustilaginales</taxon>
        <taxon>Ustilaginaceae</taxon>
        <taxon>Sporisorium</taxon>
    </lineage>
</organism>
<keyword evidence="5" id="KW-0234">DNA repair</keyword>
<dbReference type="PANTHER" id="PTHR11289">
    <property type="entry name" value="BREAST CANCER TYPE 2 SUSCEPTIBILITY PROTEIN BRCA2"/>
    <property type="match status" value="1"/>
</dbReference>
<dbReference type="InterPro" id="IPR036315">
    <property type="entry name" value="BRCA2_hlx_sf"/>
</dbReference>
<keyword evidence="1" id="KW-0677">Repeat</keyword>
<dbReference type="AlphaFoldDB" id="E7A288"/>
<evidence type="ECO:0000259" key="7">
    <source>
        <dbReference type="Pfam" id="PF09103"/>
    </source>
</evidence>
<evidence type="ECO:0000256" key="5">
    <source>
        <dbReference type="ARBA" id="ARBA00023204"/>
    </source>
</evidence>
<feature type="domain" description="Breast cancer type 2 susceptibility protein helical" evidence="8">
    <location>
        <begin position="627"/>
        <end position="677"/>
    </location>
</feature>
<feature type="compositionally biased region" description="Polar residues" evidence="6">
    <location>
        <begin position="259"/>
        <end position="268"/>
    </location>
</feature>
<feature type="compositionally biased region" description="Polar residues" evidence="6">
    <location>
        <begin position="357"/>
        <end position="375"/>
    </location>
</feature>
<dbReference type="HOGENOM" id="CLU_287011_0_0_1"/>
<dbReference type="VEuPathDB" id="FungiDB:sr11099"/>
<dbReference type="EMBL" id="FQ311473">
    <property type="protein sequence ID" value="CBQ73595.1"/>
    <property type="molecule type" value="Genomic_DNA"/>
</dbReference>
<protein>
    <submittedName>
        <fullName evidence="9">Probable Brh2-Rad51-associated protein Brh2</fullName>
    </submittedName>
</protein>
<feature type="compositionally biased region" description="Polar residues" evidence="6">
    <location>
        <begin position="456"/>
        <end position="465"/>
    </location>
</feature>
<evidence type="ECO:0000256" key="3">
    <source>
        <dbReference type="ARBA" id="ARBA00023125"/>
    </source>
</evidence>
<reference evidence="9 10" key="1">
    <citation type="journal article" date="2010" name="Science">
        <title>Pathogenicity determinants in smut fungi revealed by genome comparison.</title>
        <authorList>
            <person name="Schirawski J."/>
            <person name="Mannhaupt G."/>
            <person name="Muench K."/>
            <person name="Brefort T."/>
            <person name="Schipper K."/>
            <person name="Doehlemann G."/>
            <person name="Di Stasio M."/>
            <person name="Roessel N."/>
            <person name="Mendoza-Mendoza A."/>
            <person name="Pester D."/>
            <person name="Mueller O."/>
            <person name="Winterberg B."/>
            <person name="Meyer E."/>
            <person name="Ghareeb H."/>
            <person name="Wollenberg T."/>
            <person name="Muensterkoetter M."/>
            <person name="Wong P."/>
            <person name="Walter M."/>
            <person name="Stukenbrock E."/>
            <person name="Gueldener U."/>
            <person name="Kahmann R."/>
        </authorList>
    </citation>
    <scope>NUCLEOTIDE SEQUENCE [LARGE SCALE GENOMIC DNA]</scope>
    <source>
        <strain evidence="10">SRZ2</strain>
    </source>
</reference>
<keyword evidence="4" id="KW-0233">DNA recombination</keyword>
<feature type="domain" description="BRCA2 OB1" evidence="7">
    <location>
        <begin position="681"/>
        <end position="802"/>
    </location>
</feature>
<dbReference type="GO" id="GO:0006355">
    <property type="term" value="P:regulation of DNA-templated transcription"/>
    <property type="evidence" value="ECO:0007669"/>
    <property type="project" value="TreeGrafter"/>
</dbReference>
<feature type="region of interest" description="Disordered" evidence="6">
    <location>
        <begin position="1"/>
        <end position="159"/>
    </location>
</feature>
<proteinExistence type="predicted"/>
<feature type="region of interest" description="Disordered" evidence="6">
    <location>
        <begin position="447"/>
        <end position="520"/>
    </location>
</feature>
<evidence type="ECO:0000256" key="2">
    <source>
        <dbReference type="ARBA" id="ARBA00022763"/>
    </source>
</evidence>
<feature type="region of interest" description="Disordered" evidence="6">
    <location>
        <begin position="335"/>
        <end position="375"/>
    </location>
</feature>
<dbReference type="CDD" id="cd04493">
    <property type="entry name" value="BRCA2DBD_OB1"/>
    <property type="match status" value="1"/>
</dbReference>
<evidence type="ECO:0000256" key="1">
    <source>
        <dbReference type="ARBA" id="ARBA00022737"/>
    </source>
</evidence>
<dbReference type="InterPro" id="IPR015525">
    <property type="entry name" value="BRCA2"/>
</dbReference>
<dbReference type="eggNOG" id="KOG4751">
    <property type="taxonomic scope" value="Eukaryota"/>
</dbReference>
<gene>
    <name evidence="9" type="ORF">sr11099</name>
</gene>
<keyword evidence="10" id="KW-1185">Reference proteome</keyword>
<dbReference type="OrthoDB" id="21095at2759"/>
<evidence type="ECO:0000313" key="9">
    <source>
        <dbReference type="EMBL" id="CBQ73595.1"/>
    </source>
</evidence>
<sequence length="1088" mass="117183">MTRLANVGSPPTATAVSSDDDDELAATQQSILEELHTISEEALIDNSNHNASAVQDQSHQLETNMDLEQPEPASAPQASESQSATQQQAEPSAVATAQEEAALALSTRQIIEASMHAPSPPTPATSDAQVKSPTADPIADAHPQTNGNAKSGPSADTENVAAIALVESLSPEPSCPGLTQLSESILTAPHAAITAPKLPHLATSQMDADLDFDHADLFDGIEADAFDDIELSPPTRRTVVLPSLEPGLSDMDHRLPASPTRSSNQMRAQSLAEAEFAPDAEDFAAAEPPEMPQPSQMTSFLDPAFAGFKTGHKKPIKLSEKALQAARKLMLELEESTDLLPPPPASQSSPQKRMGATASSSQIAQHSSNGRPAQSITNRAPMQEIIPRQSHSVLNGSASSSVEAKGKAVAVPATLAAQVAPVLPAFATPKQTRSSLLSINQSIASPMRTPAAASGSRFSTPQPSKRVSLGMMPRAELGANSTGKKRSLPRFVTPFKGGKRPRAEDQQDPASPLRRPDDTANLVLGQTSASAMRQYPPPTQAKQTVTSKGPAVFLMQSSGARRKLAEVGRPEYYTSMQMIAKGVPDEVLVILNDASRAAHYAFEGPDGTLLMHEQALNELEARGCSAVEKAWVQNHWTLILWKLAAMVRFEPSSAPERWSWNEVIRQLLYRYEREVHRAQRSCIKRIQEHDSSASRPMVLLVSKIFQEETEVQDRSGAIVPRKNTILELSDGWYRIQAQIDAVLTRACQRGRLRIGQKLAITGATTDAQGEGKEVLAAYHMSSLVLAANSVSLARWDAKLGFASTPFCASARSLTPEGGLISLMDVVVDKVFPRAFVDVDRSASNSGAPRGEQEEAEEREAWVKRREDAIQRLELEAEAESRRMYDLVEALSDLTGDSFLPTIPDDPNGRLEALANQLFEQLRAQQNPAAAVKEKVVAAGHTILVPWLHTLAKSAILSEDGLVGSNMGAKLDELCPPRKLREFRVVRLKDARLPPPPPPPTAATSAAAAAAAAAQQAGNGGAKPKKNPHARTVKLTVWDVAQLGDELREGRRFLVTNLIPASKSAWRKPDDAGDIFLSTRRDTKWRALS</sequence>
<dbReference type="Pfam" id="PF09169">
    <property type="entry name" value="BRCA-2_helical"/>
    <property type="match status" value="1"/>
</dbReference>
<dbReference type="GO" id="GO:0000724">
    <property type="term" value="P:double-strand break repair via homologous recombination"/>
    <property type="evidence" value="ECO:0007669"/>
    <property type="project" value="InterPro"/>
</dbReference>
<evidence type="ECO:0000313" key="10">
    <source>
        <dbReference type="Proteomes" id="UP000008867"/>
    </source>
</evidence>
<feature type="compositionally biased region" description="Polar residues" evidence="6">
    <location>
        <begin position="143"/>
        <end position="157"/>
    </location>
</feature>
<evidence type="ECO:0000256" key="6">
    <source>
        <dbReference type="SAM" id="MobiDB-lite"/>
    </source>
</evidence>
<feature type="compositionally biased region" description="Low complexity" evidence="6">
    <location>
        <begin position="70"/>
        <end position="107"/>
    </location>
</feature>
<dbReference type="Proteomes" id="UP000008867">
    <property type="component" value="Chromosome 8"/>
</dbReference>
<keyword evidence="3" id="KW-0238">DNA-binding</keyword>
<dbReference type="SUPFAM" id="SSF81872">
    <property type="entry name" value="BRCA2 helical domain"/>
    <property type="match status" value="1"/>
</dbReference>
<dbReference type="SUPFAM" id="SSF50249">
    <property type="entry name" value="Nucleic acid-binding proteins"/>
    <property type="match status" value="2"/>
</dbReference>
<feature type="region of interest" description="Disordered" evidence="6">
    <location>
        <begin position="245"/>
        <end position="299"/>
    </location>
</feature>
<dbReference type="Gene3D" id="2.40.50.140">
    <property type="entry name" value="Nucleic acid-binding proteins"/>
    <property type="match status" value="3"/>
</dbReference>
<accession>E7A288</accession>
<dbReference type="InterPro" id="IPR012340">
    <property type="entry name" value="NA-bd_OB-fold"/>
</dbReference>
<dbReference type="PROSITE" id="PS50138">
    <property type="entry name" value="BRCA2_REPEAT"/>
    <property type="match status" value="1"/>
</dbReference>
<dbReference type="PANTHER" id="PTHR11289:SF0">
    <property type="entry name" value="BREAST CANCER TYPE 2 SUSCEPTIBILITY PROTEIN"/>
    <property type="match status" value="1"/>
</dbReference>